<keyword evidence="10" id="KW-1133">Transmembrane helix</keyword>
<comment type="cofactor">
    <cofactor evidence="1 8">
        <name>heme</name>
        <dbReference type="ChEBI" id="CHEBI:30413"/>
    </cofactor>
</comment>
<keyword evidence="5 9" id="KW-0560">Oxidoreductase</keyword>
<proteinExistence type="inferred from homology"/>
<feature type="transmembrane region" description="Helical" evidence="10">
    <location>
        <begin position="15"/>
        <end position="36"/>
    </location>
</feature>
<keyword evidence="12" id="KW-1185">Reference proteome</keyword>
<dbReference type="AlphaFoldDB" id="A0A1Y2J080"/>
<dbReference type="SUPFAM" id="SSF48264">
    <property type="entry name" value="Cytochrome P450"/>
    <property type="match status" value="1"/>
</dbReference>
<dbReference type="InterPro" id="IPR036396">
    <property type="entry name" value="Cyt_P450_sf"/>
</dbReference>
<dbReference type="PRINTS" id="PR00463">
    <property type="entry name" value="EP450I"/>
</dbReference>
<dbReference type="GO" id="GO:0020037">
    <property type="term" value="F:heme binding"/>
    <property type="evidence" value="ECO:0007669"/>
    <property type="project" value="InterPro"/>
</dbReference>
<dbReference type="GO" id="GO:0004497">
    <property type="term" value="F:monooxygenase activity"/>
    <property type="evidence" value="ECO:0007669"/>
    <property type="project" value="UniProtKB-KW"/>
</dbReference>
<name>A0A1Y2J080_TRAC3</name>
<dbReference type="InterPro" id="IPR047146">
    <property type="entry name" value="Cyt_P450_E_CYP52_fungi"/>
</dbReference>
<sequence length="581" mass="66356">MAVLPPGPRFILRNVHYIVTPPALTLLAINIASRFFGVTVPTWAVVILSLVSFPAILFGYLAWEERRWRKAAAAHGATLPPIVKKRDVKTDNEPEKRFPRDMIFRLCEKYGYTFLIEIFFVKRFFTNEPEHIKAILATDFGSYEKGPGFREQMRSLLGVGVFNADGDMWKFHRSMTRPFFSKDRISHFDIFDRHAMDALQQMKTRLKEGYAVDWQDLVSRFTMDSATEFLFGQDVRSLAAGLPYPPTSDMARMQTFKPDADEFSSTFLAAQIASSKRGRFQQAWGLNEFWQDKVEAQKAAIDKLINPILTNALRQKAEKGANADEKVSEEDTLLSQLLKVTDDYNIIHDEIINILLAGRDTTACTLTFAVYRLAEHPDVLRRLREEILSVVGPTRRPTYDDIRNMKYLRAVINETLRLYPPVPVNIRCALKDTTLPSTHPGEKPLFVPQGMRMIYSVFVMHRRKDLWGPDALKFDPDRFLDERVQKYLTPNPFIFLPFNAGPRICLGQQFAYNEASFMLVRLLQQFSAIAFVPEVAPESVIPPGYADSPGSDGSDRVWIGSHLTMYAKGGLWVKMSEAQDE</sequence>
<evidence type="ECO:0000256" key="5">
    <source>
        <dbReference type="ARBA" id="ARBA00023002"/>
    </source>
</evidence>
<keyword evidence="3 8" id="KW-0349">Heme</keyword>
<feature type="binding site" description="axial binding residue" evidence="8">
    <location>
        <position position="505"/>
    </location>
    <ligand>
        <name>heme</name>
        <dbReference type="ChEBI" id="CHEBI:30413"/>
    </ligand>
    <ligandPart>
        <name>Fe</name>
        <dbReference type="ChEBI" id="CHEBI:18248"/>
    </ligandPart>
</feature>
<evidence type="ECO:0000256" key="4">
    <source>
        <dbReference type="ARBA" id="ARBA00022723"/>
    </source>
</evidence>
<evidence type="ECO:0000256" key="6">
    <source>
        <dbReference type="ARBA" id="ARBA00023004"/>
    </source>
</evidence>
<keyword evidence="6 8" id="KW-0408">Iron</keyword>
<keyword evidence="10" id="KW-0472">Membrane</keyword>
<feature type="transmembrane region" description="Helical" evidence="10">
    <location>
        <begin position="42"/>
        <end position="63"/>
    </location>
</feature>
<dbReference type="EMBL" id="KZ084089">
    <property type="protein sequence ID" value="OSD06808.1"/>
    <property type="molecule type" value="Genomic_DNA"/>
</dbReference>
<dbReference type="Gene3D" id="1.10.630.10">
    <property type="entry name" value="Cytochrome P450"/>
    <property type="match status" value="1"/>
</dbReference>
<dbReference type="STRING" id="1353009.A0A1Y2J080"/>
<dbReference type="PROSITE" id="PS00086">
    <property type="entry name" value="CYTOCHROME_P450"/>
    <property type="match status" value="1"/>
</dbReference>
<evidence type="ECO:0000256" key="10">
    <source>
        <dbReference type="SAM" id="Phobius"/>
    </source>
</evidence>
<evidence type="ECO:0000313" key="11">
    <source>
        <dbReference type="EMBL" id="OSD06808.1"/>
    </source>
</evidence>
<evidence type="ECO:0000256" key="8">
    <source>
        <dbReference type="PIRSR" id="PIRSR602401-1"/>
    </source>
</evidence>
<comment type="similarity">
    <text evidence="2 9">Belongs to the cytochrome P450 family.</text>
</comment>
<dbReference type="Pfam" id="PF00067">
    <property type="entry name" value="p450"/>
    <property type="match status" value="1"/>
</dbReference>
<accession>A0A1Y2J080</accession>
<evidence type="ECO:0000256" key="1">
    <source>
        <dbReference type="ARBA" id="ARBA00001971"/>
    </source>
</evidence>
<dbReference type="Proteomes" id="UP000193067">
    <property type="component" value="Unassembled WGS sequence"/>
</dbReference>
<organism evidence="11 12">
    <name type="scientific">Trametes coccinea (strain BRFM310)</name>
    <name type="common">Pycnoporus coccineus</name>
    <dbReference type="NCBI Taxonomy" id="1353009"/>
    <lineage>
        <taxon>Eukaryota</taxon>
        <taxon>Fungi</taxon>
        <taxon>Dikarya</taxon>
        <taxon>Basidiomycota</taxon>
        <taxon>Agaricomycotina</taxon>
        <taxon>Agaricomycetes</taxon>
        <taxon>Polyporales</taxon>
        <taxon>Polyporaceae</taxon>
        <taxon>Trametes</taxon>
    </lineage>
</organism>
<dbReference type="InterPro" id="IPR001128">
    <property type="entry name" value="Cyt_P450"/>
</dbReference>
<dbReference type="InterPro" id="IPR017972">
    <property type="entry name" value="Cyt_P450_CS"/>
</dbReference>
<dbReference type="GO" id="GO:0016705">
    <property type="term" value="F:oxidoreductase activity, acting on paired donors, with incorporation or reduction of molecular oxygen"/>
    <property type="evidence" value="ECO:0007669"/>
    <property type="project" value="InterPro"/>
</dbReference>
<keyword evidence="10" id="KW-0812">Transmembrane</keyword>
<keyword evidence="4 8" id="KW-0479">Metal-binding</keyword>
<dbReference type="InterPro" id="IPR002401">
    <property type="entry name" value="Cyt_P450_E_grp-I"/>
</dbReference>
<dbReference type="PANTHER" id="PTHR24287">
    <property type="entry name" value="P450, PUTATIVE (EUROFUNG)-RELATED"/>
    <property type="match status" value="1"/>
</dbReference>
<evidence type="ECO:0000256" key="3">
    <source>
        <dbReference type="ARBA" id="ARBA00022617"/>
    </source>
</evidence>
<reference evidence="11 12" key="1">
    <citation type="journal article" date="2015" name="Biotechnol. Biofuels">
        <title>Enhanced degradation of softwood versus hardwood by the white-rot fungus Pycnoporus coccineus.</title>
        <authorList>
            <person name="Couturier M."/>
            <person name="Navarro D."/>
            <person name="Chevret D."/>
            <person name="Henrissat B."/>
            <person name="Piumi F."/>
            <person name="Ruiz-Duenas F.J."/>
            <person name="Martinez A.T."/>
            <person name="Grigoriev I.V."/>
            <person name="Riley R."/>
            <person name="Lipzen A."/>
            <person name="Berrin J.G."/>
            <person name="Master E.R."/>
            <person name="Rosso M.N."/>
        </authorList>
    </citation>
    <scope>NUCLEOTIDE SEQUENCE [LARGE SCALE GENOMIC DNA]</scope>
    <source>
        <strain evidence="11 12">BRFM310</strain>
    </source>
</reference>
<evidence type="ECO:0000313" key="12">
    <source>
        <dbReference type="Proteomes" id="UP000193067"/>
    </source>
</evidence>
<keyword evidence="7 9" id="KW-0503">Monooxygenase</keyword>
<gene>
    <name evidence="11" type="ORF">PYCCODRAFT_1359515</name>
</gene>
<evidence type="ECO:0000256" key="9">
    <source>
        <dbReference type="RuleBase" id="RU000461"/>
    </source>
</evidence>
<dbReference type="OrthoDB" id="1470350at2759"/>
<dbReference type="GO" id="GO:0005506">
    <property type="term" value="F:iron ion binding"/>
    <property type="evidence" value="ECO:0007669"/>
    <property type="project" value="InterPro"/>
</dbReference>
<evidence type="ECO:0000256" key="7">
    <source>
        <dbReference type="ARBA" id="ARBA00023033"/>
    </source>
</evidence>
<dbReference type="PRINTS" id="PR00385">
    <property type="entry name" value="P450"/>
</dbReference>
<dbReference type="PANTHER" id="PTHR24287:SF1">
    <property type="entry name" value="P450, PUTATIVE (EUROFUNG)-RELATED"/>
    <property type="match status" value="1"/>
</dbReference>
<dbReference type="CDD" id="cd11063">
    <property type="entry name" value="CYP52"/>
    <property type="match status" value="1"/>
</dbReference>
<protein>
    <submittedName>
        <fullName evidence="11">Cytochrome P450</fullName>
    </submittedName>
</protein>
<evidence type="ECO:0000256" key="2">
    <source>
        <dbReference type="ARBA" id="ARBA00010617"/>
    </source>
</evidence>